<dbReference type="EMBL" id="QUQM01000009">
    <property type="protein sequence ID" value="KAA8641527.1"/>
    <property type="molecule type" value="Genomic_DNA"/>
</dbReference>
<organism evidence="2 3">
    <name type="scientific">Aspergillus tanneri</name>
    <dbReference type="NCBI Taxonomy" id="1220188"/>
    <lineage>
        <taxon>Eukaryota</taxon>
        <taxon>Fungi</taxon>
        <taxon>Dikarya</taxon>
        <taxon>Ascomycota</taxon>
        <taxon>Pezizomycotina</taxon>
        <taxon>Eurotiomycetes</taxon>
        <taxon>Eurotiomycetidae</taxon>
        <taxon>Eurotiales</taxon>
        <taxon>Aspergillaceae</taxon>
        <taxon>Aspergillus</taxon>
        <taxon>Aspergillus subgen. Circumdati</taxon>
    </lineage>
</organism>
<proteinExistence type="predicted"/>
<dbReference type="VEuPathDB" id="FungiDB:EYZ11_012744"/>
<evidence type="ECO:0000313" key="3">
    <source>
        <dbReference type="Proteomes" id="UP000308092"/>
    </source>
</evidence>
<dbReference type="GeneID" id="54334364"/>
<dbReference type="Proteomes" id="UP000324241">
    <property type="component" value="Unassembled WGS sequence"/>
</dbReference>
<dbReference type="STRING" id="1220188.A0A4S3IZG1"/>
<dbReference type="OrthoDB" id="4332274at2759"/>
<accession>A0A4S3IZG1</accession>
<evidence type="ECO:0000313" key="1">
    <source>
        <dbReference type="EMBL" id="KAA8641527.1"/>
    </source>
</evidence>
<reference evidence="2 3" key="1">
    <citation type="submission" date="2019-03" db="EMBL/GenBank/DDBJ databases">
        <title>The genome sequence of a newly discovered highly antifungal drug resistant Aspergillus species, Aspergillus tanneri NIH 1004.</title>
        <authorList>
            <person name="Mounaud S."/>
            <person name="Singh I."/>
            <person name="Joardar V."/>
            <person name="Pakala S."/>
            <person name="Pakala S."/>
            <person name="Venepally P."/>
            <person name="Hoover J."/>
            <person name="Nierman W."/>
            <person name="Chung J."/>
            <person name="Losada L."/>
        </authorList>
    </citation>
    <scope>NUCLEOTIDE SEQUENCE [LARGE SCALE GENOMIC DNA]</scope>
    <source>
        <strain evidence="2 3">NIH1004</strain>
    </source>
</reference>
<gene>
    <name evidence="1" type="ORF">ATNIH1004_011663</name>
    <name evidence="2" type="ORF">EYZ11_012744</name>
</gene>
<name>A0A4S3IZG1_9EURO</name>
<keyword evidence="3" id="KW-1185">Reference proteome</keyword>
<evidence type="ECO:0000313" key="4">
    <source>
        <dbReference type="Proteomes" id="UP000324241"/>
    </source>
</evidence>
<reference evidence="1 4" key="2">
    <citation type="submission" date="2019-08" db="EMBL/GenBank/DDBJ databases">
        <title>The genome sequence of a newly discovered highly antifungal drug resistant Aspergillus species, Aspergillus tanneri NIH 1004.</title>
        <authorList>
            <person name="Mounaud S."/>
            <person name="Singh I."/>
            <person name="Joardar V."/>
            <person name="Pakala S."/>
            <person name="Pakala S."/>
            <person name="Venepally P."/>
            <person name="Chung J.K."/>
            <person name="Losada L."/>
            <person name="Nierman W.C."/>
        </authorList>
    </citation>
    <scope>NUCLEOTIDE SEQUENCE [LARGE SCALE GENOMIC DNA]</scope>
    <source>
        <strain evidence="1 4">NIH1004</strain>
    </source>
</reference>
<comment type="caution">
    <text evidence="2">The sequence shown here is derived from an EMBL/GenBank/DDBJ whole genome shotgun (WGS) entry which is preliminary data.</text>
</comment>
<protein>
    <submittedName>
        <fullName evidence="2">Uncharacterized protein</fullName>
    </submittedName>
</protein>
<dbReference type="AlphaFoldDB" id="A0A4S3IZG1"/>
<evidence type="ECO:0000313" key="2">
    <source>
        <dbReference type="EMBL" id="THC87810.1"/>
    </source>
</evidence>
<dbReference type="RefSeq" id="XP_033420889.1">
    <property type="nucleotide sequence ID" value="XM_033576225.1"/>
</dbReference>
<dbReference type="EMBL" id="SOSA01001035">
    <property type="protein sequence ID" value="THC87810.1"/>
    <property type="molecule type" value="Genomic_DNA"/>
</dbReference>
<dbReference type="Proteomes" id="UP000308092">
    <property type="component" value="Unassembled WGS sequence"/>
</dbReference>
<sequence>MDEAADPLIPYLFRNKIPANFMGSRAWASDQPDIQSQLLPGQDVTVIPAVVCRVFRARLGGLKAFKDYIGLVPPHVTSSYARRFVPARLQ</sequence>